<proteinExistence type="predicted"/>
<sequence>MQFVPTLTQGPYNDMAYGIHNPASHFINMQNHVFHLEFSLVYGSKYNQQYCLTSPLSTMVVYDLYRILKSSLYLNSLDELSAKDMLFIRYSICCIFPLLRCRIGASDPRILWLDSVQNRNVFCQNMLSASMQSLLPS</sequence>
<keyword evidence="2" id="KW-1185">Reference proteome</keyword>
<dbReference type="EMBL" id="RCHU02000010">
    <property type="protein sequence ID" value="KAL3578702.1"/>
    <property type="molecule type" value="Genomic_DNA"/>
</dbReference>
<reference evidence="1 2" key="1">
    <citation type="journal article" date="2024" name="Plant Biotechnol. J.">
        <title>Genome and CRISPR/Cas9 system of a widespread forest tree (Populus alba) in the world.</title>
        <authorList>
            <person name="Liu Y.J."/>
            <person name="Jiang P.F."/>
            <person name="Han X.M."/>
            <person name="Li X.Y."/>
            <person name="Wang H.M."/>
            <person name="Wang Y.J."/>
            <person name="Wang X.X."/>
            <person name="Zeng Q.Y."/>
        </authorList>
    </citation>
    <scope>NUCLEOTIDE SEQUENCE [LARGE SCALE GENOMIC DNA]</scope>
    <source>
        <strain evidence="2">cv. PAL-ZL1</strain>
    </source>
</reference>
<organism evidence="1 2">
    <name type="scientific">Populus alba</name>
    <name type="common">White poplar</name>
    <dbReference type="NCBI Taxonomy" id="43335"/>
    <lineage>
        <taxon>Eukaryota</taxon>
        <taxon>Viridiplantae</taxon>
        <taxon>Streptophyta</taxon>
        <taxon>Embryophyta</taxon>
        <taxon>Tracheophyta</taxon>
        <taxon>Spermatophyta</taxon>
        <taxon>Magnoliopsida</taxon>
        <taxon>eudicotyledons</taxon>
        <taxon>Gunneridae</taxon>
        <taxon>Pentapetalae</taxon>
        <taxon>rosids</taxon>
        <taxon>fabids</taxon>
        <taxon>Malpighiales</taxon>
        <taxon>Salicaceae</taxon>
        <taxon>Saliceae</taxon>
        <taxon>Populus</taxon>
    </lineage>
</organism>
<comment type="caution">
    <text evidence="1">The sequence shown here is derived from an EMBL/GenBank/DDBJ whole genome shotgun (WGS) entry which is preliminary data.</text>
</comment>
<name>A0ACC4BK02_POPAL</name>
<accession>A0ACC4BK02</accession>
<evidence type="ECO:0000313" key="1">
    <source>
        <dbReference type="EMBL" id="KAL3578702.1"/>
    </source>
</evidence>
<protein>
    <submittedName>
        <fullName evidence="1">Uncharacterized protein</fullName>
    </submittedName>
</protein>
<dbReference type="Proteomes" id="UP000309997">
    <property type="component" value="Unassembled WGS sequence"/>
</dbReference>
<gene>
    <name evidence="1" type="ORF">D5086_020206</name>
</gene>
<evidence type="ECO:0000313" key="2">
    <source>
        <dbReference type="Proteomes" id="UP000309997"/>
    </source>
</evidence>